<comment type="caution">
    <text evidence="1">The sequence shown here is derived from an EMBL/GenBank/DDBJ whole genome shotgun (WGS) entry which is preliminary data.</text>
</comment>
<evidence type="ECO:0000313" key="1">
    <source>
        <dbReference type="EMBL" id="GGY40323.1"/>
    </source>
</evidence>
<evidence type="ECO:0000313" key="2">
    <source>
        <dbReference type="Proteomes" id="UP000653308"/>
    </source>
</evidence>
<dbReference type="InterPro" id="IPR046485">
    <property type="entry name" value="DUF6578"/>
</dbReference>
<sequence>MGLRYVIYEDWRMECCGTPFGVGDEVSWPPLTALPESLSTAAVPAGRPT</sequence>
<reference evidence="2" key="1">
    <citation type="journal article" date="2019" name="Int. J. Syst. Evol. Microbiol.">
        <title>The Global Catalogue of Microorganisms (GCM) 10K type strain sequencing project: providing services to taxonomists for standard genome sequencing and annotation.</title>
        <authorList>
            <consortium name="The Broad Institute Genomics Platform"/>
            <consortium name="The Broad Institute Genome Sequencing Center for Infectious Disease"/>
            <person name="Wu L."/>
            <person name="Ma J."/>
        </authorList>
    </citation>
    <scope>NUCLEOTIDE SEQUENCE [LARGE SCALE GENOMIC DNA]</scope>
    <source>
        <strain evidence="2">JCM 4957</strain>
    </source>
</reference>
<proteinExistence type="predicted"/>
<keyword evidence="2" id="KW-1185">Reference proteome</keyword>
<dbReference type="Proteomes" id="UP000653308">
    <property type="component" value="Unassembled WGS sequence"/>
</dbReference>
<dbReference type="EMBL" id="BMWE01000018">
    <property type="protein sequence ID" value="GGY40323.1"/>
    <property type="molecule type" value="Genomic_DNA"/>
</dbReference>
<dbReference type="RefSeq" id="WP_190200608.1">
    <property type="nucleotide sequence ID" value="NZ_BMWE01000018.1"/>
</dbReference>
<accession>A0ABQ3ABX4</accession>
<protein>
    <submittedName>
        <fullName evidence="1">Uncharacterized protein</fullName>
    </submittedName>
</protein>
<name>A0ABQ3ABX4_9ACTN</name>
<organism evidence="1 2">
    <name type="scientific">Streptomyces djakartensis</name>
    <dbReference type="NCBI Taxonomy" id="68193"/>
    <lineage>
        <taxon>Bacteria</taxon>
        <taxon>Bacillati</taxon>
        <taxon>Actinomycetota</taxon>
        <taxon>Actinomycetes</taxon>
        <taxon>Kitasatosporales</taxon>
        <taxon>Streptomycetaceae</taxon>
        <taxon>Streptomyces</taxon>
    </lineage>
</organism>
<gene>
    <name evidence="1" type="ORF">GCM10010384_54180</name>
</gene>
<dbReference type="Pfam" id="PF20218">
    <property type="entry name" value="DUF6578"/>
    <property type="match status" value="1"/>
</dbReference>